<feature type="transmembrane region" description="Helical" evidence="1">
    <location>
        <begin position="147"/>
        <end position="166"/>
    </location>
</feature>
<dbReference type="Pfam" id="PF05145">
    <property type="entry name" value="AbrB"/>
    <property type="match status" value="1"/>
</dbReference>
<dbReference type="RefSeq" id="WP_073087920.1">
    <property type="nucleotide sequence ID" value="NZ_FRBC01000001.1"/>
</dbReference>
<protein>
    <recommendedName>
        <fullName evidence="4">AbrB family transcriptional regulator</fullName>
    </recommendedName>
</protein>
<evidence type="ECO:0000313" key="2">
    <source>
        <dbReference type="EMBL" id="SHK27587.1"/>
    </source>
</evidence>
<evidence type="ECO:0008006" key="4">
    <source>
        <dbReference type="Google" id="ProtNLM"/>
    </source>
</evidence>
<dbReference type="PIRSF" id="PIRSF038991">
    <property type="entry name" value="Protein_AbrB"/>
    <property type="match status" value="1"/>
</dbReference>
<feature type="transmembrane region" description="Helical" evidence="1">
    <location>
        <begin position="82"/>
        <end position="101"/>
    </location>
</feature>
<name>A0A1M6R5I0_SELRU</name>
<dbReference type="Proteomes" id="UP000184263">
    <property type="component" value="Unassembled WGS sequence"/>
</dbReference>
<feature type="transmembrane region" description="Helical" evidence="1">
    <location>
        <begin position="107"/>
        <end position="127"/>
    </location>
</feature>
<feature type="transmembrane region" description="Helical" evidence="1">
    <location>
        <begin position="178"/>
        <end position="197"/>
    </location>
</feature>
<proteinExistence type="predicted"/>
<dbReference type="OrthoDB" id="5460360at2"/>
<sequence>MTDFILTIIIATCGGFLLEQVNAPLPWTLGPILAVSLTALVSGRRLRWPLFVRNAALIPLGYSMGRPFTLETGQAIISQLPFMLLATFVTICAGILSAWLMFRRTKINLTSCLLGCVPGGLSQMVILAAEMKEADLTAVTIMQTMRMLSVVFVIPFLAIHVLPSAGQSAHLLAVEHTGSLLVFALVAIAGAVIGKAVHLPTATLLGPLLATALYIVCSGHTAPVIPVHYLNMAQICVGSYIGTSIDLRKIRDYQGMGPVLIGSVLLVLAVSMLMGIALSCLTPADIATTFLSTAPGGLAEMGITALVVGADSSTMTAYQLTRLLFIMLCYPYIVKIILKKRGL</sequence>
<keyword evidence="1" id="KW-0812">Transmembrane</keyword>
<keyword evidence="1" id="KW-1133">Transmembrane helix</keyword>
<reference evidence="2 3" key="1">
    <citation type="submission" date="2016-11" db="EMBL/GenBank/DDBJ databases">
        <authorList>
            <person name="Jaros S."/>
            <person name="Januszkiewicz K."/>
            <person name="Wedrychowicz H."/>
        </authorList>
    </citation>
    <scope>NUCLEOTIDE SEQUENCE [LARGE SCALE GENOMIC DNA]</scope>
    <source>
        <strain evidence="2 3">HD4</strain>
    </source>
</reference>
<accession>A0A1M6R5I0</accession>
<dbReference type="NCBIfam" id="TIGR03082">
    <property type="entry name" value="Gneg_AbrB_dup"/>
    <property type="match status" value="2"/>
</dbReference>
<dbReference type="InterPro" id="IPR007820">
    <property type="entry name" value="AbrB_fam"/>
</dbReference>
<dbReference type="AlphaFoldDB" id="A0A1M6R5I0"/>
<dbReference type="EMBL" id="FRBC01000001">
    <property type="protein sequence ID" value="SHK27587.1"/>
    <property type="molecule type" value="Genomic_DNA"/>
</dbReference>
<keyword evidence="1" id="KW-0472">Membrane</keyword>
<dbReference type="InterPro" id="IPR017516">
    <property type="entry name" value="AbrB_dup"/>
</dbReference>
<gene>
    <name evidence="2" type="ORF">SAMN05216582_101159</name>
</gene>
<organism evidence="2 3">
    <name type="scientific">Selenomonas ruminantium</name>
    <dbReference type="NCBI Taxonomy" id="971"/>
    <lineage>
        <taxon>Bacteria</taxon>
        <taxon>Bacillati</taxon>
        <taxon>Bacillota</taxon>
        <taxon>Negativicutes</taxon>
        <taxon>Selenomonadales</taxon>
        <taxon>Selenomonadaceae</taxon>
        <taxon>Selenomonas</taxon>
    </lineage>
</organism>
<evidence type="ECO:0000313" key="3">
    <source>
        <dbReference type="Proteomes" id="UP000184263"/>
    </source>
</evidence>
<feature type="transmembrane region" description="Helical" evidence="1">
    <location>
        <begin position="320"/>
        <end position="338"/>
    </location>
</feature>
<dbReference type="PANTHER" id="PTHR38457:SF1">
    <property type="entry name" value="REGULATOR ABRB-RELATED"/>
    <property type="match status" value="1"/>
</dbReference>
<dbReference type="PANTHER" id="PTHR38457">
    <property type="entry name" value="REGULATOR ABRB-RELATED"/>
    <property type="match status" value="1"/>
</dbReference>
<feature type="transmembrane region" description="Helical" evidence="1">
    <location>
        <begin position="259"/>
        <end position="284"/>
    </location>
</feature>
<feature type="transmembrane region" description="Helical" evidence="1">
    <location>
        <begin position="204"/>
        <end position="222"/>
    </location>
</feature>
<dbReference type="GO" id="GO:0010468">
    <property type="term" value="P:regulation of gene expression"/>
    <property type="evidence" value="ECO:0007669"/>
    <property type="project" value="InterPro"/>
</dbReference>
<evidence type="ECO:0000256" key="1">
    <source>
        <dbReference type="SAM" id="Phobius"/>
    </source>
</evidence>
<dbReference type="GO" id="GO:0016020">
    <property type="term" value="C:membrane"/>
    <property type="evidence" value="ECO:0007669"/>
    <property type="project" value="InterPro"/>
</dbReference>